<keyword evidence="3" id="KW-1185">Reference proteome</keyword>
<evidence type="ECO:0000256" key="1">
    <source>
        <dbReference type="SAM" id="MobiDB-lite"/>
    </source>
</evidence>
<protein>
    <submittedName>
        <fullName evidence="2">Uncharacterized protein</fullName>
    </submittedName>
</protein>
<feature type="region of interest" description="Disordered" evidence="1">
    <location>
        <begin position="1"/>
        <end position="47"/>
    </location>
</feature>
<evidence type="ECO:0000313" key="2">
    <source>
        <dbReference type="EMBL" id="GAA4138092.1"/>
    </source>
</evidence>
<accession>A0ABP7YLS8</accession>
<sequence>MSERNITRAGGQEGHGLLVARRRIAAARSRAEQPSDGGSTGRSDGND</sequence>
<evidence type="ECO:0000313" key="3">
    <source>
        <dbReference type="Proteomes" id="UP001501845"/>
    </source>
</evidence>
<dbReference type="RefSeq" id="WP_346156831.1">
    <property type="nucleotide sequence ID" value="NZ_BAABBU010000016.1"/>
</dbReference>
<proteinExistence type="predicted"/>
<dbReference type="EMBL" id="BAABBU010000016">
    <property type="protein sequence ID" value="GAA4138092.1"/>
    <property type="molecule type" value="Genomic_DNA"/>
</dbReference>
<name>A0ABP7YLS8_9ACTN</name>
<comment type="caution">
    <text evidence="2">The sequence shown here is derived from an EMBL/GenBank/DDBJ whole genome shotgun (WGS) entry which is preliminary data.</text>
</comment>
<dbReference type="Proteomes" id="UP001501845">
    <property type="component" value="Unassembled WGS sequence"/>
</dbReference>
<gene>
    <name evidence="2" type="ORF">GCM10022285_34760</name>
</gene>
<organism evidence="2 3">
    <name type="scientific">Streptomyces tunisiensis</name>
    <dbReference type="NCBI Taxonomy" id="948699"/>
    <lineage>
        <taxon>Bacteria</taxon>
        <taxon>Bacillati</taxon>
        <taxon>Actinomycetota</taxon>
        <taxon>Actinomycetes</taxon>
        <taxon>Kitasatosporales</taxon>
        <taxon>Streptomycetaceae</taxon>
        <taxon>Streptomyces</taxon>
    </lineage>
</organism>
<reference evidence="3" key="1">
    <citation type="journal article" date="2019" name="Int. J. Syst. Evol. Microbiol.">
        <title>The Global Catalogue of Microorganisms (GCM) 10K type strain sequencing project: providing services to taxonomists for standard genome sequencing and annotation.</title>
        <authorList>
            <consortium name="The Broad Institute Genomics Platform"/>
            <consortium name="The Broad Institute Genome Sequencing Center for Infectious Disease"/>
            <person name="Wu L."/>
            <person name="Ma J."/>
        </authorList>
    </citation>
    <scope>NUCLEOTIDE SEQUENCE [LARGE SCALE GENOMIC DNA]</scope>
    <source>
        <strain evidence="3">JCM 17589</strain>
    </source>
</reference>